<protein>
    <submittedName>
        <fullName evidence="1">Uncharacterized protein</fullName>
    </submittedName>
</protein>
<dbReference type="EMBL" id="JAGPNK010000006">
    <property type="protein sequence ID" value="KAH7320149.1"/>
    <property type="molecule type" value="Genomic_DNA"/>
</dbReference>
<reference evidence="1" key="1">
    <citation type="journal article" date="2021" name="Nat. Commun.">
        <title>Genetic determinants of endophytism in the Arabidopsis root mycobiome.</title>
        <authorList>
            <person name="Mesny F."/>
            <person name="Miyauchi S."/>
            <person name="Thiergart T."/>
            <person name="Pickel B."/>
            <person name="Atanasova L."/>
            <person name="Karlsson M."/>
            <person name="Huettel B."/>
            <person name="Barry K.W."/>
            <person name="Haridas S."/>
            <person name="Chen C."/>
            <person name="Bauer D."/>
            <person name="Andreopoulos W."/>
            <person name="Pangilinan J."/>
            <person name="LaButti K."/>
            <person name="Riley R."/>
            <person name="Lipzen A."/>
            <person name="Clum A."/>
            <person name="Drula E."/>
            <person name="Henrissat B."/>
            <person name="Kohler A."/>
            <person name="Grigoriev I.V."/>
            <person name="Martin F.M."/>
            <person name="Hacquard S."/>
        </authorList>
    </citation>
    <scope>NUCLEOTIDE SEQUENCE</scope>
    <source>
        <strain evidence="1">MPI-CAGE-CH-0235</strain>
    </source>
</reference>
<comment type="caution">
    <text evidence="1">The sequence shown here is derived from an EMBL/GenBank/DDBJ whole genome shotgun (WGS) entry which is preliminary data.</text>
</comment>
<dbReference type="Proteomes" id="UP000813444">
    <property type="component" value="Unassembled WGS sequence"/>
</dbReference>
<keyword evidence="2" id="KW-1185">Reference proteome</keyword>
<proteinExistence type="predicted"/>
<evidence type="ECO:0000313" key="1">
    <source>
        <dbReference type="EMBL" id="KAH7320149.1"/>
    </source>
</evidence>
<gene>
    <name evidence="1" type="ORF">B0I35DRAFT_408856</name>
</gene>
<evidence type="ECO:0000313" key="2">
    <source>
        <dbReference type="Proteomes" id="UP000813444"/>
    </source>
</evidence>
<sequence length="153" mass="16463">MAVAYNRPADDAIVKRGSSRRGQSLPTSSTYLSGTALHILLSNASRLHQPRAPEARDGPLASRAKEQEFVRYRHCLSASVAGDQVRAMGAMVSWYDSNIVVGHGVSVCAAVLSGNWSKTGDDFVGGRWRSEMPSVVFGRDKGEIGVSSRSPTR</sequence>
<name>A0A8K0WRN5_9HYPO</name>
<accession>A0A8K0WRN5</accession>
<organism evidence="1 2">
    <name type="scientific">Stachybotrys elegans</name>
    <dbReference type="NCBI Taxonomy" id="80388"/>
    <lineage>
        <taxon>Eukaryota</taxon>
        <taxon>Fungi</taxon>
        <taxon>Dikarya</taxon>
        <taxon>Ascomycota</taxon>
        <taxon>Pezizomycotina</taxon>
        <taxon>Sordariomycetes</taxon>
        <taxon>Hypocreomycetidae</taxon>
        <taxon>Hypocreales</taxon>
        <taxon>Stachybotryaceae</taxon>
        <taxon>Stachybotrys</taxon>
    </lineage>
</organism>
<dbReference type="AlphaFoldDB" id="A0A8K0WRN5"/>